<dbReference type="OrthoDB" id="6783930at2759"/>
<dbReference type="AlphaFoldDB" id="A0A8K0C4I8"/>
<feature type="compositionally biased region" description="Acidic residues" evidence="1">
    <location>
        <begin position="8"/>
        <end position="21"/>
    </location>
</feature>
<evidence type="ECO:0000256" key="1">
    <source>
        <dbReference type="SAM" id="MobiDB-lite"/>
    </source>
</evidence>
<dbReference type="EMBL" id="VTPC01090966">
    <property type="protein sequence ID" value="KAF2880475.1"/>
    <property type="molecule type" value="Genomic_DNA"/>
</dbReference>
<accession>A0A8K0C4I8</accession>
<gene>
    <name evidence="2" type="ORF">ILUMI_25705</name>
</gene>
<protein>
    <submittedName>
        <fullName evidence="2">Uncharacterized protein</fullName>
    </submittedName>
</protein>
<evidence type="ECO:0000313" key="2">
    <source>
        <dbReference type="EMBL" id="KAF2880475.1"/>
    </source>
</evidence>
<comment type="caution">
    <text evidence="2">The sequence shown here is derived from an EMBL/GenBank/DDBJ whole genome shotgun (WGS) entry which is preliminary data.</text>
</comment>
<sequence>MLIHIDESFEEESEVEVQTDEESGKVGSARNTRERRRPTWFDDYDMSCLAVNQEPAKCEEIVTHPQRTQWEHAMKNEMQALVKNRTWDLVPLPECKKAIDCK</sequence>
<keyword evidence="3" id="KW-1185">Reference proteome</keyword>
<evidence type="ECO:0000313" key="3">
    <source>
        <dbReference type="Proteomes" id="UP000801492"/>
    </source>
</evidence>
<organism evidence="2 3">
    <name type="scientific">Ignelater luminosus</name>
    <name type="common">Cucubano</name>
    <name type="synonym">Pyrophorus luminosus</name>
    <dbReference type="NCBI Taxonomy" id="2038154"/>
    <lineage>
        <taxon>Eukaryota</taxon>
        <taxon>Metazoa</taxon>
        <taxon>Ecdysozoa</taxon>
        <taxon>Arthropoda</taxon>
        <taxon>Hexapoda</taxon>
        <taxon>Insecta</taxon>
        <taxon>Pterygota</taxon>
        <taxon>Neoptera</taxon>
        <taxon>Endopterygota</taxon>
        <taxon>Coleoptera</taxon>
        <taxon>Polyphaga</taxon>
        <taxon>Elateriformia</taxon>
        <taxon>Elateroidea</taxon>
        <taxon>Elateridae</taxon>
        <taxon>Agrypninae</taxon>
        <taxon>Pyrophorini</taxon>
        <taxon>Ignelater</taxon>
    </lineage>
</organism>
<feature type="region of interest" description="Disordered" evidence="1">
    <location>
        <begin position="1"/>
        <end position="36"/>
    </location>
</feature>
<name>A0A8K0C4I8_IGNLU</name>
<reference evidence="2" key="1">
    <citation type="submission" date="2019-08" db="EMBL/GenBank/DDBJ databases">
        <title>The genome of the North American firefly Photinus pyralis.</title>
        <authorList>
            <consortium name="Photinus pyralis genome working group"/>
            <person name="Fallon T.R."/>
            <person name="Sander Lower S.E."/>
            <person name="Weng J.-K."/>
        </authorList>
    </citation>
    <scope>NUCLEOTIDE SEQUENCE</scope>
    <source>
        <strain evidence="2">TRF0915ILg1</strain>
        <tissue evidence="2">Whole body</tissue>
    </source>
</reference>
<dbReference type="Proteomes" id="UP000801492">
    <property type="component" value="Unassembled WGS sequence"/>
</dbReference>
<proteinExistence type="predicted"/>